<sequence>MSTSVYAHHRTASFDNLDNNLQTAKSITPKNPNFVQLVQITDLHLFEDTQQLYCNINPKTNLDNIMALVECDFADRDLLAITGDLLQEPTEANYTQLFDYFDKFSSPYVAISGNHDVTMELDSHLPFFQRRHLGVQVDSRLKNCHVVTTPVWDIIFLDSSCTGEIWGYFCQWTLDWLKNTLAVRQKPCIIFCHHPMFNVGSAWIDNHQLKNSDDFWQTILPFKAQIKGIFVGHVHQDFSSIINDIPVYTTPSTSAQFLPNQDEYGIDDIEAGLRWITLYNNATLATGVTRVQTKSLF</sequence>
<dbReference type="AlphaFoldDB" id="L2FAQ2"/>
<dbReference type="EMBL" id="ANIN01000001">
    <property type="protein sequence ID" value="ELA09538.1"/>
    <property type="molecule type" value="Genomic_DNA"/>
</dbReference>
<dbReference type="PANTHER" id="PTHR42988">
    <property type="entry name" value="PHOSPHOHYDROLASE"/>
    <property type="match status" value="1"/>
</dbReference>
<dbReference type="GO" id="GO:0016787">
    <property type="term" value="F:hydrolase activity"/>
    <property type="evidence" value="ECO:0007669"/>
    <property type="project" value="UniProtKB-KW"/>
</dbReference>
<dbReference type="InterPro" id="IPR004843">
    <property type="entry name" value="Calcineurin-like_PHP"/>
</dbReference>
<dbReference type="STRING" id="1230338.MOMA_04010"/>
<evidence type="ECO:0000313" key="7">
    <source>
        <dbReference type="Proteomes" id="UP000023795"/>
    </source>
</evidence>
<reference evidence="6 7" key="1">
    <citation type="journal article" date="2013" name="Genome Announc.">
        <title>Genome Sequence of Moraxella macacae 0408225, a Novel Bacterial Species Isolated from a Cynomolgus Macaque with Epistaxis.</title>
        <authorList>
            <person name="Ladner J.T."/>
            <person name="Whitehouse C.A."/>
            <person name="Koroleva G.I."/>
            <person name="Palacios G.F."/>
        </authorList>
    </citation>
    <scope>NUCLEOTIDE SEQUENCE [LARGE SCALE GENOMIC DNA]</scope>
    <source>
        <strain evidence="6 7">0408225</strain>
    </source>
</reference>
<accession>L2FAQ2</accession>
<dbReference type="InterPro" id="IPR029052">
    <property type="entry name" value="Metallo-depent_PP-like"/>
</dbReference>
<feature type="domain" description="Calcineurin-like phosphoesterase" evidence="5">
    <location>
        <begin position="37"/>
        <end position="236"/>
    </location>
</feature>
<name>L2FAQ2_9GAMM</name>
<dbReference type="OrthoDB" id="9784378at2"/>
<proteinExistence type="inferred from homology"/>
<dbReference type="PANTHER" id="PTHR42988:SF2">
    <property type="entry name" value="CYCLIC NUCLEOTIDE PHOSPHODIESTERASE CBUA0032-RELATED"/>
    <property type="match status" value="1"/>
</dbReference>
<organism evidence="6 7">
    <name type="scientific">Moraxella macacae 0408225</name>
    <dbReference type="NCBI Taxonomy" id="1230338"/>
    <lineage>
        <taxon>Bacteria</taxon>
        <taxon>Pseudomonadati</taxon>
        <taxon>Pseudomonadota</taxon>
        <taxon>Gammaproteobacteria</taxon>
        <taxon>Moraxellales</taxon>
        <taxon>Moraxellaceae</taxon>
        <taxon>Moraxella</taxon>
    </lineage>
</organism>
<dbReference type="GO" id="GO:0046872">
    <property type="term" value="F:metal ion binding"/>
    <property type="evidence" value="ECO:0007669"/>
    <property type="project" value="UniProtKB-KW"/>
</dbReference>
<gene>
    <name evidence="6" type="ORF">MOMA_04010</name>
</gene>
<dbReference type="PATRIC" id="fig|1230338.3.peg.869"/>
<evidence type="ECO:0000313" key="6">
    <source>
        <dbReference type="EMBL" id="ELA09538.1"/>
    </source>
</evidence>
<comment type="caution">
    <text evidence="6">The sequence shown here is derived from an EMBL/GenBank/DDBJ whole genome shotgun (WGS) entry which is preliminary data.</text>
</comment>
<dbReference type="Pfam" id="PF00149">
    <property type="entry name" value="Metallophos"/>
    <property type="match status" value="1"/>
</dbReference>
<dbReference type="InterPro" id="IPR050884">
    <property type="entry name" value="CNP_phosphodiesterase-III"/>
</dbReference>
<evidence type="ECO:0000256" key="2">
    <source>
        <dbReference type="ARBA" id="ARBA00022801"/>
    </source>
</evidence>
<dbReference type="Proteomes" id="UP000023795">
    <property type="component" value="Unassembled WGS sequence"/>
</dbReference>
<evidence type="ECO:0000256" key="1">
    <source>
        <dbReference type="ARBA" id="ARBA00022723"/>
    </source>
</evidence>
<keyword evidence="3" id="KW-0408">Iron</keyword>
<keyword evidence="1" id="KW-0479">Metal-binding</keyword>
<keyword evidence="2" id="KW-0378">Hydrolase</keyword>
<comment type="similarity">
    <text evidence="4">Belongs to the cyclic nucleotide phosphodiesterase class-III family.</text>
</comment>
<evidence type="ECO:0000256" key="3">
    <source>
        <dbReference type="ARBA" id="ARBA00023004"/>
    </source>
</evidence>
<evidence type="ECO:0000256" key="4">
    <source>
        <dbReference type="ARBA" id="ARBA00025742"/>
    </source>
</evidence>
<dbReference type="Gene3D" id="3.60.21.10">
    <property type="match status" value="1"/>
</dbReference>
<dbReference type="SUPFAM" id="SSF56300">
    <property type="entry name" value="Metallo-dependent phosphatases"/>
    <property type="match status" value="1"/>
</dbReference>
<protein>
    <submittedName>
        <fullName evidence="6">Cyclic AMP phosphodiesterase</fullName>
    </submittedName>
</protein>
<dbReference type="RefSeq" id="WP_009767357.1">
    <property type="nucleotide sequence ID" value="NZ_ANIN01000001.1"/>
</dbReference>
<keyword evidence="7" id="KW-1185">Reference proteome</keyword>
<evidence type="ECO:0000259" key="5">
    <source>
        <dbReference type="Pfam" id="PF00149"/>
    </source>
</evidence>
<dbReference type="eggNOG" id="COG1409">
    <property type="taxonomic scope" value="Bacteria"/>
</dbReference>